<proteinExistence type="inferred from homology"/>
<evidence type="ECO:0000256" key="1">
    <source>
        <dbReference type="ARBA" id="ARBA00010458"/>
    </source>
</evidence>
<dbReference type="GO" id="GO:0052816">
    <property type="term" value="F:long-chain fatty acyl-CoA hydrolase activity"/>
    <property type="evidence" value="ECO:0007669"/>
    <property type="project" value="TreeGrafter"/>
</dbReference>
<sequence>MDIEKRVEESLTEQIQIVMPEHINGSGRLFGGKLMEWIDIVSGVVARRHSQYNVTTAAVDNLQFKAGAHLNDTLVLIGRITYVGNTSMEVRIDTYVESMDGMRKPINRAYFVMVAIDKDENPVRVPRLIVETESQRAEWEGGKKRTELRKLRRKEGF</sequence>
<keyword evidence="2 3" id="KW-0378">Hydrolase</keyword>
<dbReference type="InterPro" id="IPR033120">
    <property type="entry name" value="HOTDOG_ACOT"/>
</dbReference>
<accession>A0A1I5HDS2</accession>
<gene>
    <name evidence="5" type="ORF">SAMN04489757_12840</name>
</gene>
<dbReference type="EMBL" id="FOWD01000028">
    <property type="protein sequence ID" value="SFO46136.1"/>
    <property type="molecule type" value="Genomic_DNA"/>
</dbReference>
<dbReference type="InterPro" id="IPR006683">
    <property type="entry name" value="Thioestr_dom"/>
</dbReference>
<dbReference type="STRING" id="1527.SAMN04489757_12840"/>
<dbReference type="RefSeq" id="WP_091687614.1">
    <property type="nucleotide sequence ID" value="NZ_BAABFM010000011.1"/>
</dbReference>
<dbReference type="CDD" id="cd03442">
    <property type="entry name" value="BFIT_BACH"/>
    <property type="match status" value="1"/>
</dbReference>
<dbReference type="Gene3D" id="3.10.129.10">
    <property type="entry name" value="Hotdog Thioesterase"/>
    <property type="match status" value="1"/>
</dbReference>
<keyword evidence="6" id="KW-1185">Reference proteome</keyword>
<dbReference type="GO" id="GO:0006637">
    <property type="term" value="P:acyl-CoA metabolic process"/>
    <property type="evidence" value="ECO:0007669"/>
    <property type="project" value="TreeGrafter"/>
</dbReference>
<dbReference type="SUPFAM" id="SSF54637">
    <property type="entry name" value="Thioesterase/thiol ester dehydrase-isomerase"/>
    <property type="match status" value="1"/>
</dbReference>
<evidence type="ECO:0000256" key="3">
    <source>
        <dbReference type="PROSITE-ProRule" id="PRU01106"/>
    </source>
</evidence>
<evidence type="ECO:0000259" key="4">
    <source>
        <dbReference type="PROSITE" id="PS51770"/>
    </source>
</evidence>
<evidence type="ECO:0000313" key="6">
    <source>
        <dbReference type="Proteomes" id="UP000198806"/>
    </source>
</evidence>
<comment type="similarity">
    <text evidence="1">Belongs to the acyl coenzyme A hydrolase family.</text>
</comment>
<dbReference type="Proteomes" id="UP000198806">
    <property type="component" value="Unassembled WGS sequence"/>
</dbReference>
<reference evidence="5 6" key="1">
    <citation type="submission" date="2016-10" db="EMBL/GenBank/DDBJ databases">
        <authorList>
            <person name="de Groot N.N."/>
        </authorList>
    </citation>
    <scope>NUCLEOTIDE SEQUENCE [LARGE SCALE GENOMIC DNA]</scope>
    <source>
        <strain evidence="5 6">DSM 1283</strain>
    </source>
</reference>
<dbReference type="InterPro" id="IPR029069">
    <property type="entry name" value="HotDog_dom_sf"/>
</dbReference>
<dbReference type="Pfam" id="PF03061">
    <property type="entry name" value="4HBT"/>
    <property type="match status" value="1"/>
</dbReference>
<dbReference type="OrthoDB" id="9791628at2"/>
<dbReference type="GO" id="GO:0005737">
    <property type="term" value="C:cytoplasm"/>
    <property type="evidence" value="ECO:0007669"/>
    <property type="project" value="TreeGrafter"/>
</dbReference>
<evidence type="ECO:0000313" key="5">
    <source>
        <dbReference type="EMBL" id="SFO46136.1"/>
    </source>
</evidence>
<protein>
    <submittedName>
        <fullName evidence="5">Acyl-CoA hydrolase</fullName>
    </submittedName>
</protein>
<dbReference type="InterPro" id="IPR040170">
    <property type="entry name" value="Cytosol_ACT"/>
</dbReference>
<organism evidence="5 6">
    <name type="scientific">Anaerocolumna aminovalerica</name>
    <dbReference type="NCBI Taxonomy" id="1527"/>
    <lineage>
        <taxon>Bacteria</taxon>
        <taxon>Bacillati</taxon>
        <taxon>Bacillota</taxon>
        <taxon>Clostridia</taxon>
        <taxon>Lachnospirales</taxon>
        <taxon>Lachnospiraceae</taxon>
        <taxon>Anaerocolumna</taxon>
    </lineage>
</organism>
<evidence type="ECO:0000256" key="2">
    <source>
        <dbReference type="ARBA" id="ARBA00022801"/>
    </source>
</evidence>
<feature type="domain" description="HotDog ACOT-type" evidence="4">
    <location>
        <begin position="8"/>
        <end position="119"/>
    </location>
</feature>
<name>A0A1I5HDS2_9FIRM</name>
<dbReference type="AlphaFoldDB" id="A0A1I5HDS2"/>
<dbReference type="PANTHER" id="PTHR11049">
    <property type="entry name" value="ACYL COENZYME A THIOESTER HYDROLASE"/>
    <property type="match status" value="1"/>
</dbReference>
<dbReference type="PROSITE" id="PS51770">
    <property type="entry name" value="HOTDOG_ACOT"/>
    <property type="match status" value="1"/>
</dbReference>